<proteinExistence type="predicted"/>
<evidence type="ECO:0000313" key="3">
    <source>
        <dbReference type="Proteomes" id="UP000060390"/>
    </source>
</evidence>
<protein>
    <submittedName>
        <fullName evidence="1">Uncharacterized protein</fullName>
    </submittedName>
</protein>
<reference evidence="2 3" key="3">
    <citation type="journal article" date="2016" name="Stand. Genomic Sci.">
        <title>Complete genome sequence of 'Halanaeroarchaeum sulfurireducens' M27-SA2, a sulfur-reducing and acetate-oxidizing haloarchaeon from the deep-sea hypersaline anoxic lake Medee.</title>
        <authorList>
            <person name="Messina E."/>
            <person name="Sorokin D.Y."/>
            <person name="Kublanov I.V."/>
            <person name="Toshchakov S."/>
            <person name="Lopatina A."/>
            <person name="Arcadi E."/>
            <person name="Smedile F."/>
            <person name="La Spada G."/>
            <person name="La Cono V."/>
            <person name="Yakimov M.M."/>
        </authorList>
    </citation>
    <scope>NUCLEOTIDE SEQUENCE [LARGE SCALE GENOMIC DNA]</scope>
    <source>
        <strain evidence="2 3">M27-SA2</strain>
    </source>
</reference>
<dbReference type="Proteomes" id="UP000069906">
    <property type="component" value="Chromosome"/>
</dbReference>
<reference evidence="1 4" key="1">
    <citation type="journal article" date="2015" name="ISME J.">
        <title>Elemental sulfur and acetate can support life of a novel strictly anaerobic haloarchaeon.</title>
        <authorList>
            <person name="Sorokin D.Y."/>
            <person name="Kublanov I.V."/>
            <person name="Gavrilov S.N."/>
            <person name="Rojo D."/>
            <person name="Roman P."/>
            <person name="Golyshin P.N."/>
            <person name="Slepak V.Z."/>
            <person name="Smedile F."/>
            <person name="Ferrer M."/>
            <person name="Messina E."/>
            <person name="La Cono V."/>
            <person name="Yakimov M.M."/>
        </authorList>
    </citation>
    <scope>NUCLEOTIDE SEQUENCE [LARGE SCALE GENOMIC DNA]</scope>
    <source>
        <strain evidence="1 4">HSR2</strain>
    </source>
</reference>
<reference evidence="3" key="2">
    <citation type="submission" date="2015-05" db="EMBL/GenBank/DDBJ databases">
        <title>Complete genome sequence of Halanaeroarchaeum sulfurireducens type strain M27-SA2, a sulfate-reducer haloarchaeon from marine anoxic lake Medee.</title>
        <authorList>
            <person name="Messina E."/>
            <person name="Kublanov I.V."/>
            <person name="Toshchakov S."/>
            <person name="Arcadi E."/>
            <person name="La Spada G."/>
            <person name="La Cono V."/>
            <person name="Yakimov M.M."/>
        </authorList>
    </citation>
    <scope>NUCLEOTIDE SEQUENCE [LARGE SCALE GENOMIC DNA]</scope>
    <source>
        <strain evidence="3">M27-SA2</strain>
    </source>
</reference>
<dbReference type="HOGENOM" id="CLU_191917_0_0_2"/>
<evidence type="ECO:0000313" key="2">
    <source>
        <dbReference type="EMBL" id="ALG81195.1"/>
    </source>
</evidence>
<name>A0A0F7PBS5_9EURY</name>
<dbReference type="KEGG" id="hsu:HLASF_0286"/>
<sequence>MERSTLETIDSLIEQSVDLTENSEVRFKLRTARQLISVIEEEQETLDETVDKLVEDSDIDEEVYETLRELGYVE</sequence>
<dbReference type="RefSeq" id="WP_050047630.1">
    <property type="nucleotide sequence ID" value="NZ_CP008874.1"/>
</dbReference>
<organism evidence="1 4">
    <name type="scientific">Halanaeroarchaeum sulfurireducens</name>
    <dbReference type="NCBI Taxonomy" id="1604004"/>
    <lineage>
        <taxon>Archaea</taxon>
        <taxon>Methanobacteriati</taxon>
        <taxon>Methanobacteriota</taxon>
        <taxon>Stenosarchaea group</taxon>
        <taxon>Halobacteria</taxon>
        <taxon>Halobacteriales</taxon>
        <taxon>Halobacteriaceae</taxon>
        <taxon>Halanaeroarchaeum</taxon>
    </lineage>
</organism>
<dbReference type="EMBL" id="CP008874">
    <property type="protein sequence ID" value="AKH96793.1"/>
    <property type="molecule type" value="Genomic_DNA"/>
</dbReference>
<dbReference type="EMBL" id="CP011564">
    <property type="protein sequence ID" value="ALG81195.1"/>
    <property type="molecule type" value="Genomic_DNA"/>
</dbReference>
<gene>
    <name evidence="2" type="ORF">HLASA_0285</name>
    <name evidence="1" type="ORF">HLASF_0286</name>
</gene>
<evidence type="ECO:0000313" key="4">
    <source>
        <dbReference type="Proteomes" id="UP000069906"/>
    </source>
</evidence>
<accession>A0A0F7PBS5</accession>
<dbReference type="Proteomes" id="UP000060390">
    <property type="component" value="Chromosome"/>
</dbReference>
<evidence type="ECO:0000313" key="1">
    <source>
        <dbReference type="EMBL" id="AKH96793.1"/>
    </source>
</evidence>
<dbReference type="AlphaFoldDB" id="A0A0F7PBS5"/>
<dbReference type="GeneID" id="26009658"/>
<dbReference type="OrthoDB" id="339831at2157"/>
<dbReference type="KEGG" id="hsf:HLASA_0285"/>
<keyword evidence="4" id="KW-1185">Reference proteome</keyword>